<evidence type="ECO:0000313" key="3">
    <source>
        <dbReference type="Proteomes" id="UP001152747"/>
    </source>
</evidence>
<dbReference type="AlphaFoldDB" id="A0A9P1IBC4"/>
<evidence type="ECO:0000256" key="1">
    <source>
        <dbReference type="SAM" id="SignalP"/>
    </source>
</evidence>
<evidence type="ECO:0000313" key="2">
    <source>
        <dbReference type="EMBL" id="CAI5441935.1"/>
    </source>
</evidence>
<accession>A0A9P1IBC4</accession>
<name>A0A9P1IBC4_9PELO</name>
<dbReference type="OrthoDB" id="5829608at2759"/>
<feature type="signal peptide" evidence="1">
    <location>
        <begin position="1"/>
        <end position="16"/>
    </location>
</feature>
<comment type="caution">
    <text evidence="2">The sequence shown here is derived from an EMBL/GenBank/DDBJ whole genome shotgun (WGS) entry which is preliminary data.</text>
</comment>
<reference evidence="2" key="1">
    <citation type="submission" date="2022-11" db="EMBL/GenBank/DDBJ databases">
        <authorList>
            <person name="Kikuchi T."/>
        </authorList>
    </citation>
    <scope>NUCLEOTIDE SEQUENCE</scope>
    <source>
        <strain evidence="2">PS1010</strain>
    </source>
</reference>
<feature type="chain" id="PRO_5040159537" evidence="1">
    <location>
        <begin position="17"/>
        <end position="80"/>
    </location>
</feature>
<gene>
    <name evidence="2" type="ORF">CAMP_LOCUS4572</name>
</gene>
<organism evidence="2 3">
    <name type="scientific">Caenorhabditis angaria</name>
    <dbReference type="NCBI Taxonomy" id="860376"/>
    <lineage>
        <taxon>Eukaryota</taxon>
        <taxon>Metazoa</taxon>
        <taxon>Ecdysozoa</taxon>
        <taxon>Nematoda</taxon>
        <taxon>Chromadorea</taxon>
        <taxon>Rhabditida</taxon>
        <taxon>Rhabditina</taxon>
        <taxon>Rhabditomorpha</taxon>
        <taxon>Rhabditoidea</taxon>
        <taxon>Rhabditidae</taxon>
        <taxon>Peloderinae</taxon>
        <taxon>Caenorhabditis</taxon>
    </lineage>
</organism>
<dbReference type="Proteomes" id="UP001152747">
    <property type="component" value="Unassembled WGS sequence"/>
</dbReference>
<dbReference type="EMBL" id="CANHGI010000002">
    <property type="protein sequence ID" value="CAI5441935.1"/>
    <property type="molecule type" value="Genomic_DNA"/>
</dbReference>
<keyword evidence="1" id="KW-0732">Signal</keyword>
<protein>
    <submittedName>
        <fullName evidence="2">Uncharacterized protein</fullName>
    </submittedName>
</protein>
<sequence>MFRAFLISLLVALTFGQTYRSYRSARSFGGGSDAFLRFSDASPMRDYQYSQYSRLRSGTNSPLYVFDGRLYNLASKRVSK</sequence>
<proteinExistence type="predicted"/>
<keyword evidence="3" id="KW-1185">Reference proteome</keyword>